<dbReference type="PANTHER" id="PTHR24305:SF166">
    <property type="entry name" value="CYTOCHROME P450 12A4, MITOCHONDRIAL-RELATED"/>
    <property type="match status" value="1"/>
</dbReference>
<sequence>MGGMAVPSGPTGRKSSVKRLPIPGSAGTMLFLWHRPWLNRRLRGDTVPLRTRNRNGPGLSSRGTLIVNGPDHVKQVFAGSPDTWHAGECYEIITPLVSELSMLVQDRQEHARSRKLVTPAFTSAALRSYEPMIGTLAEDEVRQWPTGRTFRVQDRMQRVTLEIILRVVFGVTDPARLTRLHALVPALTDVSPVVLMGLHRRSLRPLPPWRTWLASRREFVAVLRAQIAEHRQAGPGARSDVLSRLLKAEVDGDRLSDDELVGQLMTLVMAGYETTATAMTWLVHDLARMPDVQDRARRAASEGDTAYLDAVVKECMRIHPVLALVSRGLSEEAEIGGVRVAAGESVAASVSLAHFNPAHFPEPDRFRPERFLGDAPPPATAWFPFGGGVRRCIGAAFSLLESRLLLRWILLTFELTAPTTGPERAKARTVVTAPHRGGRVIATPRTS</sequence>
<evidence type="ECO:0000256" key="1">
    <source>
        <dbReference type="ARBA" id="ARBA00001971"/>
    </source>
</evidence>
<dbReference type="Gene3D" id="1.10.630.10">
    <property type="entry name" value="Cytochrome P450"/>
    <property type="match status" value="1"/>
</dbReference>
<dbReference type="InterPro" id="IPR050121">
    <property type="entry name" value="Cytochrome_P450_monoxygenase"/>
</dbReference>
<comment type="caution">
    <text evidence="5">The sequence shown here is derived from an EMBL/GenBank/DDBJ whole genome shotgun (WGS) entry which is preliminary data.</text>
</comment>
<dbReference type="PRINTS" id="PR00463">
    <property type="entry name" value="EP450I"/>
</dbReference>
<evidence type="ECO:0000256" key="3">
    <source>
        <dbReference type="RuleBase" id="RU000461"/>
    </source>
</evidence>
<keyword evidence="3" id="KW-0503">Monooxygenase</keyword>
<dbReference type="PANTHER" id="PTHR24305">
    <property type="entry name" value="CYTOCHROME P450"/>
    <property type="match status" value="1"/>
</dbReference>
<dbReference type="InterPro" id="IPR002401">
    <property type="entry name" value="Cyt_P450_E_grp-I"/>
</dbReference>
<dbReference type="InterPro" id="IPR017972">
    <property type="entry name" value="Cyt_P450_CS"/>
</dbReference>
<comment type="cofactor">
    <cofactor evidence="1">
        <name>heme</name>
        <dbReference type="ChEBI" id="CHEBI:30413"/>
    </cofactor>
</comment>
<keyword evidence="3" id="KW-0349">Heme</keyword>
<accession>A0ABQ3QB84</accession>
<dbReference type="PRINTS" id="PR00385">
    <property type="entry name" value="P450"/>
</dbReference>
<name>A0ABQ3QB84_9ACTN</name>
<evidence type="ECO:0000313" key="6">
    <source>
        <dbReference type="Proteomes" id="UP001052655"/>
    </source>
</evidence>
<dbReference type="SUPFAM" id="SSF48264">
    <property type="entry name" value="Cytochrome P450"/>
    <property type="match status" value="1"/>
</dbReference>
<keyword evidence="3" id="KW-0479">Metal-binding</keyword>
<dbReference type="Pfam" id="PF00067">
    <property type="entry name" value="p450"/>
    <property type="match status" value="1"/>
</dbReference>
<keyword evidence="6" id="KW-1185">Reference proteome</keyword>
<gene>
    <name evidence="5" type="primary">cyp135A1</name>
    <name evidence="5" type="ORF">Sdagh_62680</name>
</gene>
<protein>
    <submittedName>
        <fullName evidence="5">Cytochrome P450 135A1</fullName>
    </submittedName>
</protein>
<dbReference type="PROSITE" id="PS00086">
    <property type="entry name" value="CYTOCHROME_P450"/>
    <property type="match status" value="1"/>
</dbReference>
<dbReference type="Proteomes" id="UP001052655">
    <property type="component" value="Unassembled WGS sequence"/>
</dbReference>
<comment type="similarity">
    <text evidence="2 3">Belongs to the cytochrome P450 family.</text>
</comment>
<reference evidence="5" key="1">
    <citation type="submission" date="2024-05" db="EMBL/GenBank/DDBJ databases">
        <title>Whole genome shotgun sequence of Streptomyces daghestanicus NBRC 12762.</title>
        <authorList>
            <person name="Komaki H."/>
            <person name="Tamura T."/>
        </authorList>
    </citation>
    <scope>NUCLEOTIDE SEQUENCE</scope>
    <source>
        <strain evidence="5">NBRC 12762</strain>
    </source>
</reference>
<keyword evidence="3" id="KW-0560">Oxidoreductase</keyword>
<proteinExistence type="inferred from homology"/>
<dbReference type="CDD" id="cd11053">
    <property type="entry name" value="CYP110-like"/>
    <property type="match status" value="1"/>
</dbReference>
<feature type="region of interest" description="Disordered" evidence="4">
    <location>
        <begin position="1"/>
        <end position="20"/>
    </location>
</feature>
<dbReference type="InterPro" id="IPR001128">
    <property type="entry name" value="Cyt_P450"/>
</dbReference>
<keyword evidence="3" id="KW-0408">Iron</keyword>
<organism evidence="5 6">
    <name type="scientific">Streptomyces daghestanicus</name>
    <dbReference type="NCBI Taxonomy" id="66885"/>
    <lineage>
        <taxon>Bacteria</taxon>
        <taxon>Bacillati</taxon>
        <taxon>Actinomycetota</taxon>
        <taxon>Actinomycetes</taxon>
        <taxon>Kitasatosporales</taxon>
        <taxon>Streptomycetaceae</taxon>
        <taxon>Streptomyces</taxon>
    </lineage>
</organism>
<evidence type="ECO:0000313" key="5">
    <source>
        <dbReference type="EMBL" id="GHI34538.1"/>
    </source>
</evidence>
<evidence type="ECO:0000256" key="2">
    <source>
        <dbReference type="ARBA" id="ARBA00010617"/>
    </source>
</evidence>
<dbReference type="InterPro" id="IPR036396">
    <property type="entry name" value="Cyt_P450_sf"/>
</dbReference>
<dbReference type="EMBL" id="BNDX01000016">
    <property type="protein sequence ID" value="GHI34538.1"/>
    <property type="molecule type" value="Genomic_DNA"/>
</dbReference>
<evidence type="ECO:0000256" key="4">
    <source>
        <dbReference type="SAM" id="MobiDB-lite"/>
    </source>
</evidence>